<keyword evidence="2" id="KW-0963">Cytoplasm</keyword>
<protein>
    <submittedName>
        <fullName evidence="6">Calponin-homology (CH) domain-containing protein</fullName>
    </submittedName>
</protein>
<dbReference type="GO" id="GO:0051295">
    <property type="term" value="P:establishment of meiotic spindle localization"/>
    <property type="evidence" value="ECO:0007669"/>
    <property type="project" value="TreeGrafter"/>
</dbReference>
<feature type="region of interest" description="Disordered" evidence="4">
    <location>
        <begin position="842"/>
        <end position="907"/>
    </location>
</feature>
<dbReference type="GO" id="GO:0007051">
    <property type="term" value="P:spindle organization"/>
    <property type="evidence" value="ECO:0007669"/>
    <property type="project" value="TreeGrafter"/>
</dbReference>
<dbReference type="WBParaSite" id="MBELARI_LOCUS5969">
    <property type="protein sequence ID" value="MBELARI_LOCUS5969"/>
    <property type="gene ID" value="MBELARI_LOCUS5969"/>
</dbReference>
<comment type="subcellular location">
    <subcellularLocation>
        <location evidence="1">Cytoplasm</location>
    </subcellularLocation>
</comment>
<feature type="region of interest" description="Disordered" evidence="4">
    <location>
        <begin position="597"/>
        <end position="626"/>
    </location>
</feature>
<feature type="region of interest" description="Disordered" evidence="4">
    <location>
        <begin position="785"/>
        <end position="807"/>
    </location>
</feature>
<evidence type="ECO:0000313" key="5">
    <source>
        <dbReference type="Proteomes" id="UP000887575"/>
    </source>
</evidence>
<keyword evidence="3" id="KW-0112">Calmodulin-binding</keyword>
<dbReference type="GO" id="GO:0005737">
    <property type="term" value="C:cytoplasm"/>
    <property type="evidence" value="ECO:0007669"/>
    <property type="project" value="UniProtKB-SubCell"/>
</dbReference>
<dbReference type="PANTHER" id="PTHR22706:SF1">
    <property type="entry name" value="ASSEMBLY FACTOR FOR SPINDLE MICROTUBULES"/>
    <property type="match status" value="1"/>
</dbReference>
<dbReference type="GO" id="GO:0000922">
    <property type="term" value="C:spindle pole"/>
    <property type="evidence" value="ECO:0007669"/>
    <property type="project" value="TreeGrafter"/>
</dbReference>
<feature type="compositionally biased region" description="Low complexity" evidence="4">
    <location>
        <begin position="877"/>
        <end position="894"/>
    </location>
</feature>
<dbReference type="PANTHER" id="PTHR22706">
    <property type="entry name" value="ASSEMBLY FACTOR FOR SPINDLE MICROTUBULES"/>
    <property type="match status" value="1"/>
</dbReference>
<evidence type="ECO:0000256" key="3">
    <source>
        <dbReference type="ARBA" id="ARBA00022860"/>
    </source>
</evidence>
<accession>A0AAF3JA20</accession>
<feature type="compositionally biased region" description="Low complexity" evidence="4">
    <location>
        <begin position="602"/>
        <end position="616"/>
    </location>
</feature>
<keyword evidence="5" id="KW-1185">Reference proteome</keyword>
<feature type="compositionally biased region" description="Basic and acidic residues" evidence="4">
    <location>
        <begin position="866"/>
        <end position="876"/>
    </location>
</feature>
<organism evidence="5 6">
    <name type="scientific">Mesorhabditis belari</name>
    <dbReference type="NCBI Taxonomy" id="2138241"/>
    <lineage>
        <taxon>Eukaryota</taxon>
        <taxon>Metazoa</taxon>
        <taxon>Ecdysozoa</taxon>
        <taxon>Nematoda</taxon>
        <taxon>Chromadorea</taxon>
        <taxon>Rhabditida</taxon>
        <taxon>Rhabditina</taxon>
        <taxon>Rhabditomorpha</taxon>
        <taxon>Rhabditoidea</taxon>
        <taxon>Rhabditidae</taxon>
        <taxon>Mesorhabditinae</taxon>
        <taxon>Mesorhabditis</taxon>
    </lineage>
</organism>
<dbReference type="GO" id="GO:0005516">
    <property type="term" value="F:calmodulin binding"/>
    <property type="evidence" value="ECO:0007669"/>
    <property type="project" value="UniProtKB-KW"/>
</dbReference>
<dbReference type="GO" id="GO:0000278">
    <property type="term" value="P:mitotic cell cycle"/>
    <property type="evidence" value="ECO:0007669"/>
    <property type="project" value="TreeGrafter"/>
</dbReference>
<evidence type="ECO:0000256" key="1">
    <source>
        <dbReference type="ARBA" id="ARBA00004496"/>
    </source>
</evidence>
<dbReference type="InterPro" id="IPR051185">
    <property type="entry name" value="ASPM"/>
</dbReference>
<reference evidence="6" key="1">
    <citation type="submission" date="2024-02" db="UniProtKB">
        <authorList>
            <consortium name="WormBaseParasite"/>
        </authorList>
    </citation>
    <scope>IDENTIFICATION</scope>
</reference>
<evidence type="ECO:0000313" key="6">
    <source>
        <dbReference type="WBParaSite" id="MBELARI_LOCUS5969"/>
    </source>
</evidence>
<dbReference type="SUPFAM" id="SSF47576">
    <property type="entry name" value="Calponin-homology domain, CH-domain"/>
    <property type="match status" value="1"/>
</dbReference>
<dbReference type="InterPro" id="IPR036872">
    <property type="entry name" value="CH_dom_sf"/>
</dbReference>
<sequence>MDPEELEKKRAAMLERMEARQKELKMKKEARLQPDPQAQVMKTPSALNKGPYHLEDVLNLSAISMFGVNEKSFAGLATSTPYLARAQLAGSNRSINSADLSTIGFAEPRSIDDELHRQFMALASWGNTVMKSDILGIEVELDDVKAKANKCLEEMLTQRRNIETAANTRPYADWAQSRALDEYREKCKNLFTTKKIEQQMKSLVASGAVHVHPDKRIYLDIELQMKILYILLSFHPFWLHMGFELIFGKKITIKKGQSIVALISRFCRDSLFTNDKILKYKKATQGGSGNLRLMTATGVKMMHEHILHKLMMFFVFVEEAKKTAIIVRAPGMFGRKSEYKELKDVFAELSRLFLQSSMIMPKLLKKEGFNLSFIQPFYEFYVYRITKFDDVGDGIVLGRIVEYLLGMESNSLMSKLRSPSGDRIRKIGNLNTILTTLQAHNVDIGSLTAASIVGLNRISIIELMWRLVGFYMQSNNLQPIPVAPLETVEPNKMKEFRKELIKRCQDFAEKVGVKVDGFRSIRDGTVFAELWRVYTDDQPSLNEFDGEDLWSKVYNAAHSVLGVPQCVVMEDARSLTLFTVGFLKALEEYRNDHALRASGVNSEPASSEPATSEPATSEPPSPAISTASEFGATYTVAEGLIQEEDSLDPTLVENDVFESEKEDDPAHCDLSTNFEDESTLIRSCSEAEKTNGNISPIVESSTQATQSDASTEGQDVDLYQIDIDQMAALKDEENAKLAEREPKIEMVEKEEVGNLVTDEEMNQMEAGHADEGLVMERIEIDGETSFGWRESEPEDDEPPNVAKTSSIIDTPQLYYNTKATDFDKQYLPDVPQMFDFKNNLDDEEAPVESEENKENVPHQTSSATTIDDKENVDHHQTSSSASKETSSATTSTISNLPPLPNFDLSHMKNTTSNYADKSVSDPMLEIYAKMKALEREQTEMTRLIQALKVKAENALDN</sequence>
<name>A0AAF3JA20_9BILA</name>
<dbReference type="Proteomes" id="UP000887575">
    <property type="component" value="Unassembled WGS sequence"/>
</dbReference>
<evidence type="ECO:0000256" key="4">
    <source>
        <dbReference type="SAM" id="MobiDB-lite"/>
    </source>
</evidence>
<proteinExistence type="predicted"/>
<dbReference type="AlphaFoldDB" id="A0AAF3JA20"/>
<evidence type="ECO:0000256" key="2">
    <source>
        <dbReference type="ARBA" id="ARBA00022490"/>
    </source>
</evidence>
<dbReference type="Gene3D" id="1.10.418.10">
    <property type="entry name" value="Calponin-like domain"/>
    <property type="match status" value="1"/>
</dbReference>